<dbReference type="Proteomes" id="UP000298327">
    <property type="component" value="Unassembled WGS sequence"/>
</dbReference>
<name>A0A4Y9YIZ2_9AGAM</name>
<comment type="caution">
    <text evidence="2">The sequence shown here is derived from an EMBL/GenBank/DDBJ whole genome shotgun (WGS) entry which is preliminary data.</text>
</comment>
<dbReference type="EMBL" id="SEOQ01000460">
    <property type="protein sequence ID" value="TFY62504.1"/>
    <property type="molecule type" value="Genomic_DNA"/>
</dbReference>
<evidence type="ECO:0000256" key="1">
    <source>
        <dbReference type="SAM" id="MobiDB-lite"/>
    </source>
</evidence>
<protein>
    <submittedName>
        <fullName evidence="2">Uncharacterized protein</fullName>
    </submittedName>
</protein>
<evidence type="ECO:0000313" key="2">
    <source>
        <dbReference type="EMBL" id="TFY62504.1"/>
    </source>
</evidence>
<organism evidence="2 3">
    <name type="scientific">Dentipellis fragilis</name>
    <dbReference type="NCBI Taxonomy" id="205917"/>
    <lineage>
        <taxon>Eukaryota</taxon>
        <taxon>Fungi</taxon>
        <taxon>Dikarya</taxon>
        <taxon>Basidiomycota</taxon>
        <taxon>Agaricomycotina</taxon>
        <taxon>Agaricomycetes</taxon>
        <taxon>Russulales</taxon>
        <taxon>Hericiaceae</taxon>
        <taxon>Dentipellis</taxon>
    </lineage>
</organism>
<evidence type="ECO:0000313" key="3">
    <source>
        <dbReference type="Proteomes" id="UP000298327"/>
    </source>
</evidence>
<dbReference type="AlphaFoldDB" id="A0A4Y9YIZ2"/>
<keyword evidence="3" id="KW-1185">Reference proteome</keyword>
<proteinExistence type="predicted"/>
<dbReference type="OrthoDB" id="10559850at2759"/>
<accession>A0A4Y9YIZ2</accession>
<sequence length="304" mass="33221">MAHKKTASRPAVWADDPSRLHRAPHSSPNVTLAIPTPKGHVLVNGRSMGKSTRSTDCPFDADWSLFDVKATHTGPPVAAVAPGRNTLPCACSEATHLAPSTSWSLFKGGSVSITGDLHMASASLPAPDIARIIWIGRPQRLDYVAATNTDTGYVMRPRDYQPHRCAPPPCIQTANFPAFSGLARSPLFPGGLRAPRCYCDPLWSPFRRVDSAAPLKYLEDAETERNTAQWPSTYSSDAEASVEYPVLYLTQMSLYTAQLIFSYDADTSSSAPGCKTGLRRAERAVFRTCIDIKDRDMLGESMYR</sequence>
<gene>
    <name evidence="2" type="ORF">EVG20_g6677</name>
</gene>
<feature type="region of interest" description="Disordered" evidence="1">
    <location>
        <begin position="1"/>
        <end position="30"/>
    </location>
</feature>
<reference evidence="2 3" key="1">
    <citation type="submission" date="2019-02" db="EMBL/GenBank/DDBJ databases">
        <title>Genome sequencing of the rare red list fungi Dentipellis fragilis.</title>
        <authorList>
            <person name="Buettner E."/>
            <person name="Kellner H."/>
        </authorList>
    </citation>
    <scope>NUCLEOTIDE SEQUENCE [LARGE SCALE GENOMIC DNA]</scope>
    <source>
        <strain evidence="2 3">DSM 105465</strain>
    </source>
</reference>